<accession>A0A938Y0Z8</accession>
<keyword evidence="2" id="KW-0812">Transmembrane</keyword>
<dbReference type="AlphaFoldDB" id="A0A938Y0Z8"/>
<name>A0A938Y0Z8_9BACL</name>
<organism evidence="3 4">
    <name type="scientific">Brevibacillus fulvus</name>
    <dbReference type="NCBI Taxonomy" id="1125967"/>
    <lineage>
        <taxon>Bacteria</taxon>
        <taxon>Bacillati</taxon>
        <taxon>Bacillota</taxon>
        <taxon>Bacilli</taxon>
        <taxon>Bacillales</taxon>
        <taxon>Paenibacillaceae</taxon>
        <taxon>Brevibacillus</taxon>
    </lineage>
</organism>
<feature type="compositionally biased region" description="Pro residues" evidence="1">
    <location>
        <begin position="116"/>
        <end position="127"/>
    </location>
</feature>
<evidence type="ECO:0000313" key="4">
    <source>
        <dbReference type="Proteomes" id="UP000717624"/>
    </source>
</evidence>
<reference evidence="3" key="1">
    <citation type="submission" date="2021-01" db="EMBL/GenBank/DDBJ databases">
        <title>Genomic Encyclopedia of Type Strains, Phase IV (KMG-IV): sequencing the most valuable type-strain genomes for metagenomic binning, comparative biology and taxonomic classification.</title>
        <authorList>
            <person name="Goeker M."/>
        </authorList>
    </citation>
    <scope>NUCLEOTIDE SEQUENCE</scope>
    <source>
        <strain evidence="3">DSM 25523</strain>
    </source>
</reference>
<evidence type="ECO:0000313" key="3">
    <source>
        <dbReference type="EMBL" id="MBM7591193.1"/>
    </source>
</evidence>
<dbReference type="RefSeq" id="WP_204518927.1">
    <property type="nucleotide sequence ID" value="NZ_BAABIN010000012.1"/>
</dbReference>
<sequence>MTITLWQLGAALAGIIILAALVRLIYTLKAGKLKGFWNDRDGVTITDFLAVVFAAAYMLVSWFLIDKLRNGSLTDQDVNFFEVYSWAMLTILGGYFLDRTAGSVMDKLPHRRNKPPQEPQPTPKEGN</sequence>
<dbReference type="EMBL" id="JAFBEB010000010">
    <property type="protein sequence ID" value="MBM7591193.1"/>
    <property type="molecule type" value="Genomic_DNA"/>
</dbReference>
<gene>
    <name evidence="3" type="ORF">JOD01_002820</name>
</gene>
<feature type="transmembrane region" description="Helical" evidence="2">
    <location>
        <begin position="47"/>
        <end position="65"/>
    </location>
</feature>
<comment type="caution">
    <text evidence="3">The sequence shown here is derived from an EMBL/GenBank/DDBJ whole genome shotgun (WGS) entry which is preliminary data.</text>
</comment>
<feature type="region of interest" description="Disordered" evidence="1">
    <location>
        <begin position="106"/>
        <end position="127"/>
    </location>
</feature>
<keyword evidence="4" id="KW-1185">Reference proteome</keyword>
<evidence type="ECO:0000256" key="1">
    <source>
        <dbReference type="SAM" id="MobiDB-lite"/>
    </source>
</evidence>
<keyword evidence="2" id="KW-0472">Membrane</keyword>
<evidence type="ECO:0000256" key="2">
    <source>
        <dbReference type="SAM" id="Phobius"/>
    </source>
</evidence>
<keyword evidence="2" id="KW-1133">Transmembrane helix</keyword>
<feature type="transmembrane region" description="Helical" evidence="2">
    <location>
        <begin position="80"/>
        <end position="97"/>
    </location>
</feature>
<protein>
    <submittedName>
        <fullName evidence="3">Phosphotransferase system glucose/maltose/N-acetylglucosamine-specific IIC component</fullName>
    </submittedName>
</protein>
<feature type="transmembrane region" description="Helical" evidence="2">
    <location>
        <begin position="6"/>
        <end position="26"/>
    </location>
</feature>
<proteinExistence type="predicted"/>
<dbReference type="Proteomes" id="UP000717624">
    <property type="component" value="Unassembled WGS sequence"/>
</dbReference>